<dbReference type="EMBL" id="CM037615">
    <property type="protein sequence ID" value="KAH8014052.1"/>
    <property type="molecule type" value="Genomic_DNA"/>
</dbReference>
<evidence type="ECO:0000313" key="2">
    <source>
        <dbReference type="Proteomes" id="UP000827872"/>
    </source>
</evidence>
<keyword evidence="2" id="KW-1185">Reference proteome</keyword>
<reference evidence="1" key="1">
    <citation type="submission" date="2021-08" db="EMBL/GenBank/DDBJ databases">
        <title>The first chromosome-level gecko genome reveals the dynamic sex chromosomes of Neotropical dwarf geckos (Sphaerodactylidae: Sphaerodactylus).</title>
        <authorList>
            <person name="Pinto B.J."/>
            <person name="Keating S.E."/>
            <person name="Gamble T."/>
        </authorList>
    </citation>
    <scope>NUCLEOTIDE SEQUENCE</scope>
    <source>
        <strain evidence="1">TG3544</strain>
    </source>
</reference>
<name>A0ACB8G4H6_9SAUR</name>
<dbReference type="Proteomes" id="UP000827872">
    <property type="component" value="Linkage Group LG02"/>
</dbReference>
<comment type="caution">
    <text evidence="1">The sequence shown here is derived from an EMBL/GenBank/DDBJ whole genome shotgun (WGS) entry which is preliminary data.</text>
</comment>
<accession>A0ACB8G4H6</accession>
<organism evidence="1 2">
    <name type="scientific">Sphaerodactylus townsendi</name>
    <dbReference type="NCBI Taxonomy" id="933632"/>
    <lineage>
        <taxon>Eukaryota</taxon>
        <taxon>Metazoa</taxon>
        <taxon>Chordata</taxon>
        <taxon>Craniata</taxon>
        <taxon>Vertebrata</taxon>
        <taxon>Euteleostomi</taxon>
        <taxon>Lepidosauria</taxon>
        <taxon>Squamata</taxon>
        <taxon>Bifurcata</taxon>
        <taxon>Gekkota</taxon>
        <taxon>Sphaerodactylidae</taxon>
        <taxon>Sphaerodactylus</taxon>
    </lineage>
</organism>
<proteinExistence type="predicted"/>
<gene>
    <name evidence="1" type="ORF">K3G42_024952</name>
</gene>
<evidence type="ECO:0000313" key="1">
    <source>
        <dbReference type="EMBL" id="KAH8014052.1"/>
    </source>
</evidence>
<protein>
    <submittedName>
        <fullName evidence="1">Uncharacterized protein</fullName>
    </submittedName>
</protein>
<sequence>MAEASGFSSSLLRLPSCCAAYGQLAVRRNSDAAAASLSRSCSAFCAALKKVSRSREAVEGESGGQPAGPQRSWTAAARGPLQQEGNPRRKLLGQAAG</sequence>